<dbReference type="GO" id="GO:0043565">
    <property type="term" value="F:sequence-specific DNA binding"/>
    <property type="evidence" value="ECO:0007669"/>
    <property type="project" value="InterPro"/>
</dbReference>
<comment type="similarity">
    <text evidence="5">Belongs to the HSF family.</text>
</comment>
<gene>
    <name evidence="7" type="primary">F24J7.180</name>
    <name evidence="8" type="ordered locus">At4g19630</name>
</gene>
<name>O49480_ARATH</name>
<keyword evidence="2" id="KW-0346">Stress response</keyword>
<dbReference type="Pfam" id="PF00447">
    <property type="entry name" value="HSF_DNA-bind"/>
    <property type="match status" value="1"/>
</dbReference>
<dbReference type="EMBL" id="AL021768">
    <property type="protein sequence ID" value="CAA16939.1"/>
    <property type="molecule type" value="Genomic_DNA"/>
</dbReference>
<dbReference type="SMART" id="SM00415">
    <property type="entry name" value="HSF"/>
    <property type="match status" value="1"/>
</dbReference>
<accession>O49480</accession>
<dbReference type="AlphaFoldDB" id="O49480"/>
<sequence length="145" mass="17042">MGQNFPNGLGTFYIGIYKLVEDPSSDPIISWSKSNNGFVMCNEEARIRSKILLRFNCGKLSEFLSELKYYVSFLYILRIEFWNHGFTRVKKTDSGKMEFRNEDFVRGQPERLRDMMLKACRKHRAKFKAKEAAKEAAKELQRLQI</sequence>
<evidence type="ECO:0000256" key="4">
    <source>
        <dbReference type="ARBA" id="ARBA00023242"/>
    </source>
</evidence>
<dbReference type="Gene3D" id="1.10.10.10">
    <property type="entry name" value="Winged helix-like DNA-binding domain superfamily/Winged helix DNA-binding domain"/>
    <property type="match status" value="1"/>
</dbReference>
<reference evidence="7" key="3">
    <citation type="submission" date="1999-09" db="EMBL/GenBank/DDBJ databases">
        <authorList>
            <person name="EU Arabidopsis sequencing project"/>
        </authorList>
    </citation>
    <scope>NUCLEOTIDE SEQUENCE</scope>
</reference>
<evidence type="ECO:0000313" key="8">
    <source>
        <dbReference type="EMBL" id="CAB78965.1"/>
    </source>
</evidence>
<organism evidence="7">
    <name type="scientific">Arabidopsis thaliana</name>
    <name type="common">Mouse-ear cress</name>
    <dbReference type="NCBI Taxonomy" id="3702"/>
    <lineage>
        <taxon>Eukaryota</taxon>
        <taxon>Viridiplantae</taxon>
        <taxon>Streptophyta</taxon>
        <taxon>Embryophyta</taxon>
        <taxon>Tracheophyta</taxon>
        <taxon>Spermatophyta</taxon>
        <taxon>Magnoliopsida</taxon>
        <taxon>eudicotyledons</taxon>
        <taxon>Gunneridae</taxon>
        <taxon>Pentapetalae</taxon>
        <taxon>rosids</taxon>
        <taxon>malvids</taxon>
        <taxon>Brassicales</taxon>
        <taxon>Brassicaceae</taxon>
        <taxon>Camelineae</taxon>
        <taxon>Arabidopsis</taxon>
    </lineage>
</organism>
<evidence type="ECO:0000256" key="1">
    <source>
        <dbReference type="ARBA" id="ARBA00004123"/>
    </source>
</evidence>
<dbReference type="ExpressionAtlas" id="O49480">
    <property type="expression patterns" value="baseline and differential"/>
</dbReference>
<dbReference type="GO" id="GO:0003700">
    <property type="term" value="F:DNA-binding transcription factor activity"/>
    <property type="evidence" value="ECO:0007669"/>
    <property type="project" value="InterPro"/>
</dbReference>
<comment type="subcellular location">
    <subcellularLocation>
        <location evidence="1">Nucleus</location>
    </subcellularLocation>
</comment>
<dbReference type="EMBL" id="AL161551">
    <property type="protein sequence ID" value="CAB78965.1"/>
    <property type="molecule type" value="Genomic_DNA"/>
</dbReference>
<keyword evidence="4" id="KW-0539">Nucleus</keyword>
<protein>
    <submittedName>
        <fullName evidence="8">Uncharacterized protein AT4g19630</fullName>
    </submittedName>
    <submittedName>
        <fullName evidence="7">Uncharacterized protein F24J7.180</fullName>
    </submittedName>
</protein>
<dbReference type="InterPro" id="IPR036390">
    <property type="entry name" value="WH_DNA-bd_sf"/>
</dbReference>
<evidence type="ECO:0000259" key="6">
    <source>
        <dbReference type="SMART" id="SM00415"/>
    </source>
</evidence>
<reference evidence="7" key="1">
    <citation type="submission" date="1998-02" db="EMBL/GenBank/DDBJ databases">
        <authorList>
            <person name="Bevan M."/>
            <person name="Vitale D."/>
            <person name="Liguori R."/>
            <person name="Argiriou A."/>
            <person name="De Simone V."/>
            <person name="Bancroft I."/>
            <person name="Mewes H.W."/>
            <person name="Mayer K.F.X."/>
            <person name="Lemcke K."/>
            <person name="Schueller C."/>
        </authorList>
    </citation>
    <scope>NUCLEOTIDE SEQUENCE</scope>
</reference>
<reference evidence="8" key="4">
    <citation type="submission" date="2000-03" db="EMBL/GenBank/DDBJ databases">
        <authorList>
            <person name="Vitale D."/>
            <person name="Liguori R."/>
            <person name="Argiriou A."/>
            <person name="De Simone V."/>
            <person name="Mewes H.W."/>
            <person name="Lemcke K."/>
            <person name="Mayer K.F.X."/>
        </authorList>
    </citation>
    <scope>NUCLEOTIDE SEQUENCE</scope>
</reference>
<dbReference type="PANTHER" id="PTHR10015">
    <property type="entry name" value="HEAT SHOCK TRANSCRIPTION FACTOR"/>
    <property type="match status" value="1"/>
</dbReference>
<proteinExistence type="inferred from homology"/>
<evidence type="ECO:0000313" key="7">
    <source>
        <dbReference type="EMBL" id="CAA16939.1"/>
    </source>
</evidence>
<evidence type="ECO:0000256" key="2">
    <source>
        <dbReference type="ARBA" id="ARBA00023016"/>
    </source>
</evidence>
<reference key="2">
    <citation type="journal article" date="1999" name="Nature">
        <title>Sequence and analysis of chromosome 4 of the plant Arabidopsis thaliana.</title>
        <authorList>
            <consortium name="EU"/>
            <consortium name="CSHL and WU Arabidopsis Sequencing Project"/>
            <person name="Mayer K."/>
            <person name="Schuller C."/>
            <person name="Wambutt R."/>
            <person name="Murphy G."/>
            <person name="Volckaert G."/>
            <person name="Pohl T."/>
            <person name="Dusterhoft A."/>
            <person name="Stiekema W."/>
            <person name="Entian K.D."/>
            <person name="Terryn N."/>
            <person name="Harris B."/>
            <person name="Ansorge W."/>
            <person name="Brandt P."/>
            <person name="Grivell L."/>
            <person name="Rieger M."/>
            <person name="Weichselgartner M."/>
            <person name="de Simone V."/>
            <person name="Obermaier B."/>
            <person name="Mache R."/>
            <person name="Muller M."/>
            <person name="Kreis M."/>
            <person name="Delseny M."/>
            <person name="Puigdomenech P."/>
            <person name="Watson M."/>
            <person name="Schmidtheini T."/>
            <person name="Reichert B."/>
            <person name="Portatelle D."/>
            <person name="Perez-Alonso M."/>
            <person name="Boutry M."/>
            <person name="Bancroft I."/>
            <person name="Vos P."/>
            <person name="Hoheisel J."/>
            <person name="Zimmermann W."/>
            <person name="Wedler H."/>
            <person name="Ridley P."/>
            <person name="Langham S.A."/>
            <person name="McCullagh B."/>
            <person name="Bilham L."/>
            <person name="Robben J."/>
            <person name="Van der Schueren J."/>
            <person name="Grymonprez B."/>
            <person name="Chuang Y.J."/>
            <person name="Vandenbussche F."/>
            <person name="Braeken M."/>
            <person name="Weltjens I."/>
            <person name="Voet M."/>
            <person name="Bastiaens I."/>
            <person name="Aert R."/>
            <person name="Defoor E."/>
            <person name="Weitzenegger T."/>
            <person name="Bothe G."/>
            <person name="Ramsperger U."/>
            <person name="Hilbert H."/>
            <person name="Braun M."/>
            <person name="Holzer E."/>
            <person name="Brandt A."/>
            <person name="Peters S."/>
            <person name="van Staveren M."/>
            <person name="Dirske W."/>
            <person name="Mooijman P."/>
            <person name="Klein Lankhorst R."/>
            <person name="Rose M."/>
            <person name="Hauf J."/>
            <person name="Kotter P."/>
            <person name="Berneiser S."/>
            <person name="Hempel S."/>
            <person name="Feldpausch M."/>
            <person name="Lamberth S."/>
            <person name="Van den Daele H."/>
            <person name="De Keyser A."/>
            <person name="Buysshaert C."/>
            <person name="Gielen J."/>
            <person name="Villarroel R."/>
            <person name="De Clercq R."/>
            <person name="Van Montagu M."/>
            <person name="Rogers J."/>
            <person name="Cronin A."/>
            <person name="Quail M."/>
            <person name="Bray-Allen S."/>
            <person name="Clark L."/>
            <person name="Doggett J."/>
            <person name="Hall S."/>
            <person name="Kay M."/>
            <person name="Lennard N."/>
            <person name="McLay K."/>
            <person name="Mayes R."/>
            <person name="Pettett A."/>
            <person name="Rajandream M.A."/>
            <person name="Lyne M."/>
            <person name="Benes V."/>
            <person name="Rechmann S."/>
            <person name="Borkova D."/>
            <person name="Blocker H."/>
            <person name="Scharfe M."/>
            <person name="Grimm M."/>
            <person name="Lohnert T.H."/>
            <person name="Dose S."/>
            <person name="de Haan M."/>
            <person name="Maarse A."/>
            <person name="Schafer M."/>
            <person name="Muller-Auer S."/>
            <person name="Gabel C."/>
            <person name="Fuchs M."/>
            <person name="Fartmann B."/>
            <person name="Granderath K."/>
            <person name="Dauner D."/>
            <person name="Herzl A."/>
            <person name="Neumann S."/>
            <person name="Argiriou A."/>
            <person name="Vitale D."/>
            <person name="Liguori R."/>
            <person name="Piravandi E."/>
            <person name="Massenet O."/>
            <person name="Quigley F."/>
            <person name="Clabauld G."/>
            <person name="Mundlein A."/>
            <person name="Felber R."/>
            <person name="Schnabl S."/>
            <person name="Hiller R."/>
            <person name="Schmidt W."/>
            <person name="Lecharny A."/>
            <person name="Aubourg S."/>
            <person name="Chefdor F."/>
            <person name="Cooke R."/>
            <person name="Berger C."/>
            <person name="Montfort A."/>
            <person name="Casacuberta E."/>
            <person name="Gibbons T."/>
            <person name="Weber N."/>
            <person name="Vandenbol M."/>
            <person name="Bargues M."/>
            <person name="Terol J."/>
            <person name="Torres A."/>
            <person name="Perez-Perez A."/>
            <person name="Purnelle B."/>
            <person name="Bent E."/>
            <person name="Johnson S."/>
            <person name="Tacon D."/>
            <person name="Jesse T."/>
            <person name="Heijnen L."/>
            <person name="Schwarz S."/>
            <person name="Scholler P."/>
            <person name="Heber S."/>
            <person name="Francs P."/>
            <person name="Bielke C."/>
            <person name="Frishman D."/>
            <person name="Haase D."/>
            <person name="Lemcke K."/>
            <person name="Mewes H.W."/>
            <person name="Stocker S."/>
            <person name="Zaccaria P."/>
            <person name="Bevan M."/>
            <person name="Wilson R.K."/>
            <person name="de la Bastide M."/>
            <person name="Habermann K."/>
            <person name="Parnell L."/>
            <person name="Dedhia N."/>
            <person name="Gnoj L."/>
            <person name="Schutz K."/>
            <person name="Huang E."/>
            <person name="Spiegel L."/>
            <person name="Sehkon M."/>
            <person name="Murray J."/>
            <person name="Sheet P."/>
            <person name="Cordes M."/>
            <person name="Abu-Threideh J."/>
            <person name="Stoneking T."/>
            <person name="Kalicki J."/>
            <person name="Graves T."/>
            <person name="Harmon G."/>
            <person name="Edwards J."/>
            <person name="Latreille P."/>
            <person name="Courtney L."/>
            <person name="Cloud J."/>
            <person name="Abbott A."/>
            <person name="Scott K."/>
            <person name="Johnson D."/>
            <person name="Minx P."/>
            <person name="Bentley D."/>
            <person name="Fulton B."/>
            <person name="Miller N."/>
            <person name="Greco T."/>
            <person name="Kemp K."/>
            <person name="Kramer J."/>
            <person name="Fulton L."/>
            <person name="Mardis E."/>
            <person name="Dante M."/>
            <person name="Pepin K."/>
            <person name="Hillier L."/>
            <person name="Nelson J."/>
            <person name="Spieth J."/>
            <person name="Ryan E."/>
            <person name="Andrews S."/>
            <person name="Geisel C."/>
            <person name="Layman D."/>
            <person name="Du H."/>
            <person name="Ali J."/>
            <person name="Berghoff A."/>
            <person name="Jones K."/>
            <person name="Drone K."/>
            <person name="Cotton M."/>
            <person name="Joshu C."/>
            <person name="Antonoiu B."/>
            <person name="Zidanic M."/>
            <person name="Strong C."/>
            <person name="Sun H."/>
            <person name="Lamar B."/>
            <person name="Yordan C."/>
            <person name="Ma P."/>
            <person name="Zhong J."/>
            <person name="Preston R."/>
            <person name="Vil D."/>
            <person name="Shekher M."/>
            <person name="Matero A."/>
            <person name="Shah R."/>
            <person name="Swaby I.K."/>
            <person name="O'Shaughnessy A."/>
            <person name="Rodriguez M."/>
            <person name="Hoffmann J."/>
            <person name="Till S."/>
            <person name="Granat S."/>
            <person name="Shohdy N."/>
            <person name="Hasegawa A."/>
            <person name="Hameed A."/>
            <person name="Lodhi M."/>
            <person name="Johnson A."/>
            <person name="Chen E."/>
            <person name="Marra M."/>
            <person name="Martienssen R."/>
            <person name="McCombie W.R."/>
        </authorList>
    </citation>
    <scope>NUCLEOTIDE SEQUENCE [LARGE SCALE GENOMIC DNA]</scope>
    <source>
        <strain>cv. Columbia</strain>
    </source>
</reference>
<dbReference type="InterPro" id="IPR036388">
    <property type="entry name" value="WH-like_DNA-bd_sf"/>
</dbReference>
<keyword evidence="3" id="KW-0238">DNA-binding</keyword>
<dbReference type="PANTHER" id="PTHR10015:SF384">
    <property type="entry name" value="DNA-BINDING PROTEIN-RELATED"/>
    <property type="match status" value="1"/>
</dbReference>
<feature type="domain" description="HSF-type DNA-binding" evidence="6">
    <location>
        <begin position="8"/>
        <end position="118"/>
    </location>
</feature>
<dbReference type="SUPFAM" id="SSF46785">
    <property type="entry name" value="Winged helix' DNA-binding domain"/>
    <property type="match status" value="1"/>
</dbReference>
<evidence type="ECO:0000256" key="3">
    <source>
        <dbReference type="ARBA" id="ARBA00023125"/>
    </source>
</evidence>
<dbReference type="InterPro" id="IPR000232">
    <property type="entry name" value="HSF_DNA-bd"/>
</dbReference>
<dbReference type="PIR" id="T06156">
    <property type="entry name" value="T06156"/>
</dbReference>
<dbReference type="GO" id="GO:0005634">
    <property type="term" value="C:nucleus"/>
    <property type="evidence" value="ECO:0007669"/>
    <property type="project" value="UniProtKB-SubCell"/>
</dbReference>
<evidence type="ECO:0000256" key="5">
    <source>
        <dbReference type="RuleBase" id="RU004020"/>
    </source>
</evidence>